<evidence type="ECO:0000256" key="3">
    <source>
        <dbReference type="ARBA" id="ARBA00004906"/>
    </source>
</evidence>
<dbReference type="EC" id="2.3.2.27" evidence="5 14"/>
<dbReference type="Pfam" id="PF22999">
    <property type="entry name" value="LTN1_E3_ligase_6th"/>
    <property type="match status" value="1"/>
</dbReference>
<keyword evidence="7" id="KW-0963">Cytoplasm</keyword>
<dbReference type="PANTHER" id="PTHR12389:SF0">
    <property type="entry name" value="E3 UBIQUITIN-PROTEIN LIGASE LISTERIN"/>
    <property type="match status" value="1"/>
</dbReference>
<evidence type="ECO:0000259" key="17">
    <source>
        <dbReference type="Pfam" id="PF22999"/>
    </source>
</evidence>
<protein>
    <recommendedName>
        <fullName evidence="6 14">E3 ubiquitin-protein ligase listerin</fullName>
        <ecNumber evidence="5 14">2.3.2.27</ecNumber>
    </recommendedName>
    <alternativeName>
        <fullName evidence="14">RING-type E3 ubiquitin transferase listerin</fullName>
    </alternativeName>
</protein>
<evidence type="ECO:0000256" key="8">
    <source>
        <dbReference type="ARBA" id="ARBA00022679"/>
    </source>
</evidence>
<dbReference type="GO" id="GO:0008270">
    <property type="term" value="F:zinc ion binding"/>
    <property type="evidence" value="ECO:0007669"/>
    <property type="project" value="UniProtKB-KW"/>
</dbReference>
<feature type="domain" description="E3 ubiquitin-protein ligase listerin ubiquitin conjugating" evidence="18">
    <location>
        <begin position="1246"/>
        <end position="1327"/>
    </location>
</feature>
<reference evidence="19 20" key="1">
    <citation type="submission" date="2023-12" db="EMBL/GenBank/DDBJ databases">
        <title>A high-quality genome assembly for Dillenia turbinata (Dilleniales).</title>
        <authorList>
            <person name="Chanderbali A."/>
        </authorList>
    </citation>
    <scope>NUCLEOTIDE SEQUENCE [LARGE SCALE GENOMIC DNA]</scope>
    <source>
        <strain evidence="19">LSX21</strain>
        <tissue evidence="19">Leaf</tissue>
    </source>
</reference>
<evidence type="ECO:0000256" key="4">
    <source>
        <dbReference type="ARBA" id="ARBA00007997"/>
    </source>
</evidence>
<keyword evidence="8 14" id="KW-0808">Transferase</keyword>
<evidence type="ECO:0000256" key="10">
    <source>
        <dbReference type="ARBA" id="ARBA00022737"/>
    </source>
</evidence>
<dbReference type="PANTHER" id="PTHR12389">
    <property type="entry name" value="ZINC FINGER PROTEIN 294"/>
    <property type="match status" value="1"/>
</dbReference>
<keyword evidence="10" id="KW-0677">Repeat</keyword>
<gene>
    <name evidence="19" type="ORF">RJ641_008887</name>
</gene>
<evidence type="ECO:0000259" key="18">
    <source>
        <dbReference type="Pfam" id="PF23009"/>
    </source>
</evidence>
<feature type="region of interest" description="Disordered" evidence="15">
    <location>
        <begin position="1"/>
        <end position="33"/>
    </location>
</feature>
<evidence type="ECO:0000256" key="13">
    <source>
        <dbReference type="ARBA" id="ARBA00022833"/>
    </source>
</evidence>
<dbReference type="InterPro" id="IPR054477">
    <property type="entry name" value="LTN1_E3_ligase_6th"/>
</dbReference>
<proteinExistence type="inferred from homology"/>
<evidence type="ECO:0000256" key="6">
    <source>
        <dbReference type="ARBA" id="ARBA00017157"/>
    </source>
</evidence>
<dbReference type="GO" id="GO:0072344">
    <property type="term" value="P:rescue of stalled ribosome"/>
    <property type="evidence" value="ECO:0007669"/>
    <property type="project" value="UniProtKB-UniRule"/>
</dbReference>
<evidence type="ECO:0000256" key="15">
    <source>
        <dbReference type="SAM" id="MobiDB-lite"/>
    </source>
</evidence>
<dbReference type="GO" id="GO:0005829">
    <property type="term" value="C:cytosol"/>
    <property type="evidence" value="ECO:0007669"/>
    <property type="project" value="UniProtKB-SubCell"/>
</dbReference>
<evidence type="ECO:0000256" key="12">
    <source>
        <dbReference type="ARBA" id="ARBA00022786"/>
    </source>
</evidence>
<dbReference type="Gene3D" id="3.30.40.10">
    <property type="entry name" value="Zinc/RING finger domain, C3HC4 (zinc finger)"/>
    <property type="match status" value="1"/>
</dbReference>
<comment type="subunit">
    <text evidence="14">Component of the ribosome quality control complex (RQC).</text>
</comment>
<sequence>MNSRIIKPRGRQKGDGGRSKARPSGSSRAASLLPSGTTAVGFGGYIGSSRVDSSSSSPETTVLLFFSFSELVSDMSIDIDGELAQHLKRLARTTKLKALTSLSVLLKERPRKDILPIVPQWYSTGVAFEITFQKFLLACCKRFLLHGKKLDVAHGVLDISHECQTNVMFSIVGQSLHCPPIIRRDLALHLKSLMGPWWFSKFDPVSEVSQPAKRSFQAAFSAQEKRLGALILSTNERFLYLEENLALTPQSMSDKAVAQDEIEEMHQQVISLTLLALASLLDFLVSMPKERPDVENVTTESKHASKARLTAISFTKMMFLTQSQSPAIRSATYSFLSSFIKNIPRAVNDGNLKTLSATIIESMGWKEPTLALDSDRAAFFQDFEECFLWVVHNASSSNVLVKLLWNEYLLTGSKNKENVSPGMPRDQPDDITKHPSEKNFRSLDIRHPETFIPWCLWENVSSISARVDLLLALLENECFSEQWSSIIAFATGRPTSIGSSTSLDSGNAAVLAMLVEKVRVGIGKQFLRELDRGTIMCKWHHEILDSAAVSVSCIFPPFDTSHVRFLGSGERLAPLRTESMSNTINTSGNDKFVAFIDKLISKIGFERVIVGSVSHCLWSAKEETVPVTAPTFHSRAWLAAEILCSWKWHGGKASCSFLPKVVTHVKSAEYSHVDCLLDSIINIQLDGALIHAISDKLRHFNVWPVSDDEVESGENPYLRALLYLLLAFIDDGPDYIEKGQMDDTLKDWLERTLSFPPIKTWQMGEEWFQLVVSSYPLSRTGGKDALNLLREISPMEKSLLFGLFRKQRHAPGAVQQQPELQMLLSKLTAVSVGYCWKEFDEEDWEFIVSHLRRWIGSAVLVIEEVAETVNDTISSASSCDDLDQTLKKLKHAISVLDPSTVNTARNALFTFSLFCGLLNIQPADNIESLNLKRERWDAIKDHDIEDILRLFFSSGVTEAIAASSCKEACYIVASTRLKQLHFSELVASSVVQSSVYARDKAVKSVQYWALSKGPYMPSFFLPDRYHHCTEPVSHLAIVEEDTASLNGDTASDQDSGSPDFSSEENIHGRPELTSMIKKLPLDILEMDLVAQEQVNVFLAWSLLLSYLLSLSSSSSAWAKLVQWIQNSTSSRLLDCIFWHIPLETGMAHNFKKKGVKLPAGVSEAACAAIHAIIRGSLCSFVKSLWPLNPEHMASLAGAIFGVMLRILPAYVRGWFSDLHDRSTSFVIECFTKTWSSPPLLKMNYFSVSKSAYEVVATYTKDEKGMDLVIHLPSSYPLRPVDVDCARCLGISEVKQGKWLLSMMSFVRNQNGALAEAIRIWKSNFDKEFEGVEECPICYCVIHIVDHSRPRLACKTCKHKFHAACMYKWLSTSHK</sequence>
<dbReference type="GO" id="GO:0043023">
    <property type="term" value="F:ribosomal large subunit binding"/>
    <property type="evidence" value="ECO:0007669"/>
    <property type="project" value="TreeGrafter"/>
</dbReference>
<dbReference type="SUPFAM" id="SSF57850">
    <property type="entry name" value="RING/U-box"/>
    <property type="match status" value="1"/>
</dbReference>
<dbReference type="GO" id="GO:1990116">
    <property type="term" value="P:ribosome-associated ubiquitin-dependent protein catabolic process"/>
    <property type="evidence" value="ECO:0007669"/>
    <property type="project" value="UniProtKB-UniRule"/>
</dbReference>
<keyword evidence="20" id="KW-1185">Reference proteome</keyword>
<evidence type="ECO:0000256" key="5">
    <source>
        <dbReference type="ARBA" id="ARBA00012483"/>
    </source>
</evidence>
<evidence type="ECO:0000313" key="20">
    <source>
        <dbReference type="Proteomes" id="UP001370490"/>
    </source>
</evidence>
<keyword evidence="11 14" id="KW-0863">Zinc-finger</keyword>
<dbReference type="Pfam" id="PF22958">
    <property type="entry name" value="Ltn1_1st"/>
    <property type="match status" value="1"/>
</dbReference>
<keyword evidence="13 14" id="KW-0862">Zinc</keyword>
<dbReference type="GO" id="GO:1990112">
    <property type="term" value="C:RQC complex"/>
    <property type="evidence" value="ECO:0007669"/>
    <property type="project" value="UniProtKB-UniRule"/>
</dbReference>
<comment type="catalytic activity">
    <reaction evidence="1 14">
        <text>S-ubiquitinyl-[E2 ubiquitin-conjugating enzyme]-L-cysteine + [acceptor protein]-L-lysine = [E2 ubiquitin-conjugating enzyme]-L-cysteine + N(6)-ubiquitinyl-[acceptor protein]-L-lysine.</text>
        <dbReference type="EC" id="2.3.2.27"/>
    </reaction>
</comment>
<comment type="subcellular location">
    <subcellularLocation>
        <location evidence="2">Cytoplasm</location>
        <location evidence="2">Cytosol</location>
    </subcellularLocation>
</comment>
<organism evidence="19 20">
    <name type="scientific">Dillenia turbinata</name>
    <dbReference type="NCBI Taxonomy" id="194707"/>
    <lineage>
        <taxon>Eukaryota</taxon>
        <taxon>Viridiplantae</taxon>
        <taxon>Streptophyta</taxon>
        <taxon>Embryophyta</taxon>
        <taxon>Tracheophyta</taxon>
        <taxon>Spermatophyta</taxon>
        <taxon>Magnoliopsida</taxon>
        <taxon>eudicotyledons</taxon>
        <taxon>Gunneridae</taxon>
        <taxon>Pentapetalae</taxon>
        <taxon>Dilleniales</taxon>
        <taxon>Dilleniaceae</taxon>
        <taxon>Dillenia</taxon>
    </lineage>
</organism>
<comment type="caution">
    <text evidence="19">The sequence shown here is derived from an EMBL/GenBank/DDBJ whole genome shotgun (WGS) entry which is preliminary data.</text>
</comment>
<feature type="compositionally biased region" description="Basic residues" evidence="15">
    <location>
        <begin position="1"/>
        <end position="11"/>
    </location>
</feature>
<feature type="domain" description="E3 ubiquitin-protein ligase listerin N-terminal" evidence="16">
    <location>
        <begin position="182"/>
        <end position="386"/>
    </location>
</feature>
<evidence type="ECO:0000256" key="1">
    <source>
        <dbReference type="ARBA" id="ARBA00000900"/>
    </source>
</evidence>
<accession>A0AAN8ZB61</accession>
<evidence type="ECO:0000313" key="19">
    <source>
        <dbReference type="EMBL" id="KAK6927168.1"/>
    </source>
</evidence>
<dbReference type="CDD" id="cd16491">
    <property type="entry name" value="RING-CH-C4HC3_LTN1"/>
    <property type="match status" value="1"/>
</dbReference>
<keyword evidence="12 14" id="KW-0833">Ubl conjugation pathway</keyword>
<comment type="similarity">
    <text evidence="4 14">Belongs to the LTN1 family.</text>
</comment>
<evidence type="ECO:0000256" key="11">
    <source>
        <dbReference type="ARBA" id="ARBA00022771"/>
    </source>
</evidence>
<evidence type="ECO:0000256" key="7">
    <source>
        <dbReference type="ARBA" id="ARBA00022490"/>
    </source>
</evidence>
<dbReference type="InterPro" id="IPR039795">
    <property type="entry name" value="LTN1/Rkr1"/>
</dbReference>
<feature type="compositionally biased region" description="Polar residues" evidence="15">
    <location>
        <begin position="24"/>
        <end position="33"/>
    </location>
</feature>
<evidence type="ECO:0000256" key="14">
    <source>
        <dbReference type="RuleBase" id="RU367090"/>
    </source>
</evidence>
<evidence type="ECO:0000256" key="2">
    <source>
        <dbReference type="ARBA" id="ARBA00004514"/>
    </source>
</evidence>
<keyword evidence="9 14" id="KW-0479">Metal-binding</keyword>
<comment type="pathway">
    <text evidence="3 14">Protein modification; protein ubiquitination.</text>
</comment>
<feature type="region of interest" description="Disordered" evidence="15">
    <location>
        <begin position="416"/>
        <end position="437"/>
    </location>
</feature>
<feature type="compositionally biased region" description="Basic and acidic residues" evidence="15">
    <location>
        <begin position="426"/>
        <end position="437"/>
    </location>
</feature>
<comment type="function">
    <text evidence="14">E3 ubiquitin-protein ligase. Component of the ribosome quality control complex (RQC), a ribosome-associated complex that mediates ubiquitination and extraction of incompletely synthesized nascent chains for proteasomal degradation.</text>
</comment>
<evidence type="ECO:0000256" key="9">
    <source>
        <dbReference type="ARBA" id="ARBA00022723"/>
    </source>
</evidence>
<dbReference type="Proteomes" id="UP001370490">
    <property type="component" value="Unassembled WGS sequence"/>
</dbReference>
<name>A0AAN8ZB61_9MAGN</name>
<dbReference type="InterPro" id="IPR054476">
    <property type="entry name" value="Ltn1_N"/>
</dbReference>
<dbReference type="Pfam" id="PF23009">
    <property type="entry name" value="UBC_like"/>
    <property type="match status" value="1"/>
</dbReference>
<evidence type="ECO:0000259" key="16">
    <source>
        <dbReference type="Pfam" id="PF22958"/>
    </source>
</evidence>
<dbReference type="EMBL" id="JBAMMX010000015">
    <property type="protein sequence ID" value="KAK6927168.1"/>
    <property type="molecule type" value="Genomic_DNA"/>
</dbReference>
<feature type="region of interest" description="Disordered" evidence="15">
    <location>
        <begin position="1046"/>
        <end position="1066"/>
    </location>
</feature>
<dbReference type="GO" id="GO:0061630">
    <property type="term" value="F:ubiquitin protein ligase activity"/>
    <property type="evidence" value="ECO:0007669"/>
    <property type="project" value="UniProtKB-UniRule"/>
</dbReference>
<dbReference type="InterPro" id="IPR013083">
    <property type="entry name" value="Znf_RING/FYVE/PHD"/>
</dbReference>
<dbReference type="InterPro" id="IPR054478">
    <property type="entry name" value="LTN1_UBC"/>
</dbReference>
<dbReference type="FunFam" id="3.30.40.10:FF:000038">
    <property type="entry name" value="E3 ubiquitin-protein ligase listerin"/>
    <property type="match status" value="1"/>
</dbReference>
<feature type="compositionally biased region" description="Polar residues" evidence="15">
    <location>
        <begin position="1046"/>
        <end position="1060"/>
    </location>
</feature>
<feature type="domain" description="E3 ubiquitin-protein ligase listerin HEAT repeat region" evidence="17">
    <location>
        <begin position="1064"/>
        <end position="1241"/>
    </location>
</feature>
<dbReference type="InterPro" id="IPR039804">
    <property type="entry name" value="RING-CH-C4HC3_LTN1"/>
</dbReference>